<dbReference type="EMBL" id="JBHEZY010000013">
    <property type="protein sequence ID" value="MFC1434361.1"/>
    <property type="molecule type" value="Genomic_DNA"/>
</dbReference>
<dbReference type="InterPro" id="IPR029058">
    <property type="entry name" value="AB_hydrolase_fold"/>
</dbReference>
<dbReference type="InterPro" id="IPR053145">
    <property type="entry name" value="AB_hydrolase_Est10"/>
</dbReference>
<gene>
    <name evidence="2" type="ORF">ACEZDB_27345</name>
</gene>
<accession>A0ABV6X7V2</accession>
<evidence type="ECO:0000259" key="1">
    <source>
        <dbReference type="Pfam" id="PF12146"/>
    </source>
</evidence>
<comment type="caution">
    <text evidence="2">The sequence shown here is derived from an EMBL/GenBank/DDBJ whole genome shotgun (WGS) entry which is preliminary data.</text>
</comment>
<dbReference type="SUPFAM" id="SSF53474">
    <property type="entry name" value="alpha/beta-Hydrolases"/>
    <property type="match status" value="1"/>
</dbReference>
<dbReference type="Gene3D" id="3.40.50.1820">
    <property type="entry name" value="alpha/beta hydrolase"/>
    <property type="match status" value="1"/>
</dbReference>
<dbReference type="Proteomes" id="UP001592530">
    <property type="component" value="Unassembled WGS sequence"/>
</dbReference>
<protein>
    <submittedName>
        <fullName evidence="2">Serine aminopeptidase domain-containing protein</fullName>
    </submittedName>
</protein>
<proteinExistence type="predicted"/>
<dbReference type="Pfam" id="PF12146">
    <property type="entry name" value="Hydrolase_4"/>
    <property type="match status" value="1"/>
</dbReference>
<reference evidence="2 3" key="1">
    <citation type="submission" date="2024-09" db="EMBL/GenBank/DDBJ databases">
        <authorList>
            <person name="Lee S.D."/>
        </authorList>
    </citation>
    <scope>NUCLEOTIDE SEQUENCE [LARGE SCALE GENOMIC DNA]</scope>
    <source>
        <strain evidence="2 3">N1-3</strain>
    </source>
</reference>
<sequence length="435" mass="45567">MATGAVPTALSVLDRARAGRFAEIREMFVPQLRGLVSAEALHGAWTAELDRNGPLRSAGSPVSDPSEVGAAVVKIPLAFEHGELTLIVGVDGQDRLTGLQLAPAAAAEPVQPWEPPPYADPESFDEQDVTVGSGPLAVPGTLTLPRGSAGPRHSAGPLPLLPAIVLLAGSGPADRDGTMGRNKHLKDLAWGLADRGTAVLRFDKVTYAHPAEVENEPDFTLTDEYVHHAVAAVQLLRRHPSVDADRVFVLGHSQGGTVAPRVAAAEAGVAGLVILAGGAQPLHWAAVRQIRYLGSLNPDQAAAARPAVEAFTRLAEAVDSPDLSPSTPRSELPFGVAAPYWLDLRGYDPVATAAASGRPMLILQGGRDYQATVADDLALWRAGLAQRPDVTIRVHDADNHLFFPGAGPSSPAEYEPAQHLDPAVVADIAAWVAAH</sequence>
<dbReference type="Gene3D" id="3.10.450.590">
    <property type="match status" value="1"/>
</dbReference>
<evidence type="ECO:0000313" key="3">
    <source>
        <dbReference type="Proteomes" id="UP001592530"/>
    </source>
</evidence>
<dbReference type="GO" id="GO:0004177">
    <property type="term" value="F:aminopeptidase activity"/>
    <property type="evidence" value="ECO:0007669"/>
    <property type="project" value="UniProtKB-KW"/>
</dbReference>
<feature type="domain" description="Serine aminopeptidase S33" evidence="1">
    <location>
        <begin position="185"/>
        <end position="369"/>
    </location>
</feature>
<dbReference type="PANTHER" id="PTHR43265:SF1">
    <property type="entry name" value="ESTERASE ESTD"/>
    <property type="match status" value="1"/>
</dbReference>
<dbReference type="InterPro" id="IPR022742">
    <property type="entry name" value="Hydrolase_4"/>
</dbReference>
<keyword evidence="2" id="KW-0031">Aminopeptidase</keyword>
<dbReference type="PANTHER" id="PTHR43265">
    <property type="entry name" value="ESTERASE ESTD"/>
    <property type="match status" value="1"/>
</dbReference>
<keyword evidence="2" id="KW-0378">Hydrolase</keyword>
<organism evidence="2 3">
    <name type="scientific">Streptacidiphilus alkalitolerans</name>
    <dbReference type="NCBI Taxonomy" id="3342712"/>
    <lineage>
        <taxon>Bacteria</taxon>
        <taxon>Bacillati</taxon>
        <taxon>Actinomycetota</taxon>
        <taxon>Actinomycetes</taxon>
        <taxon>Kitasatosporales</taxon>
        <taxon>Streptomycetaceae</taxon>
        <taxon>Streptacidiphilus</taxon>
    </lineage>
</organism>
<dbReference type="RefSeq" id="WP_380556786.1">
    <property type="nucleotide sequence ID" value="NZ_JBHEZY010000013.1"/>
</dbReference>
<name>A0ABV6X7V2_9ACTN</name>
<evidence type="ECO:0000313" key="2">
    <source>
        <dbReference type="EMBL" id="MFC1434361.1"/>
    </source>
</evidence>
<keyword evidence="2" id="KW-0645">Protease</keyword>